<dbReference type="PANTHER" id="PTHR21178">
    <property type="entry name" value="CILIA- AND FLAGELLA-ASSOCIATED PROTEIN 61"/>
    <property type="match status" value="1"/>
</dbReference>
<accession>A0A835Z949</accession>
<evidence type="ECO:0000313" key="2">
    <source>
        <dbReference type="EMBL" id="KAG5187190.1"/>
    </source>
</evidence>
<protein>
    <submittedName>
        <fullName evidence="2">Uncharacterized protein</fullName>
    </submittedName>
</protein>
<dbReference type="AlphaFoldDB" id="A0A835Z949"/>
<dbReference type="EMBL" id="JAFCMP010000092">
    <property type="protein sequence ID" value="KAG5187190.1"/>
    <property type="molecule type" value="Genomic_DNA"/>
</dbReference>
<evidence type="ECO:0000313" key="3">
    <source>
        <dbReference type="Proteomes" id="UP000664859"/>
    </source>
</evidence>
<feature type="compositionally biased region" description="Low complexity" evidence="1">
    <location>
        <begin position="683"/>
        <end position="694"/>
    </location>
</feature>
<dbReference type="Proteomes" id="UP000664859">
    <property type="component" value="Unassembled WGS sequence"/>
</dbReference>
<gene>
    <name evidence="2" type="ORF">JKP88DRAFT_288209</name>
</gene>
<dbReference type="SUPFAM" id="SSF51905">
    <property type="entry name" value="FAD/NAD(P)-binding domain"/>
    <property type="match status" value="1"/>
</dbReference>
<dbReference type="Gene3D" id="3.50.50.60">
    <property type="entry name" value="FAD/NAD(P)-binding domain"/>
    <property type="match status" value="2"/>
</dbReference>
<dbReference type="InterPro" id="IPR038884">
    <property type="entry name" value="CFAP61"/>
</dbReference>
<feature type="compositionally biased region" description="Low complexity" evidence="1">
    <location>
        <begin position="664"/>
        <end position="675"/>
    </location>
</feature>
<proteinExistence type="predicted"/>
<sequence length="825" mass="83882">MVHITTGLYKYSAGRVQVAVKESEVTRDVQAGAGTLQDLDRENKAVLLPDGTIAPYDLLVLCIGRQDATAQRLGLWTRGQDPACPLRARGYLSLDIANLDGHITELLSEIRSRGGGGVLVYGNSLKALKLPGSSGGGGGSGSSGAAAAAAEADAAAKRTSYPPAAAPAIVAAINEELARAGVKTVAGFELASVDDKARVCGAVLEKRGATKWEAKTADNRAETLHRDCRLVLAGDAENVDPDIFQAVLQSGLVYDGRLVVDLSCRTVDPSIYAAGTLTKFSRAFKRASHTHDQAPPLERPPKFNCPRGVYARLPGGYHYLHANAPPPLSPPLAADGKASTGGVKRLFTLVGLYQASMKDFAGRVAAGQVQDLAAFFHQDAFAVLSHDRFKQLAADLRAALERDGGGHDLVAALNRAMDEGRDDEWVGAAITDAVAAGVLPPLTRKLQRLHFGDMSAPVTVTVRGAPAAWSAAQLAMLLAPALAAPGMPIAPVRLRAGGGGTSAAFLLLASALKTCGVGFSGAASSAAPASAASPGAAGVWELTVVRGVARRLAHSVLCAVDGTEVALRLLGPDNLTACPSCLRRHFTRPGQQCRATRCAHTTLPAACTTPAAATGTAAGDPAVATAAAAAAAAAATQRAPTGAAASHPPAPVATGAAATDAAAASTPALASASPGASPPPPAADADPAQLGQEQRIQQLQGAILEGRTARKGLQQQVKALTKLLAASEAGKRAAEADRDRSLAEQVRAERLAAQQRSLREGEQVRNAAATARLEAQLTAEAARAASVAVPAADAAGTVATTPVAGALEASSAAAGAAAAVAEQRE</sequence>
<dbReference type="PANTHER" id="PTHR21178:SF8">
    <property type="entry name" value="CILIA- AND FLAGELLA-ASSOCIATED PROTEIN 61"/>
    <property type="match status" value="1"/>
</dbReference>
<name>A0A835Z949_9STRA</name>
<feature type="region of interest" description="Disordered" evidence="1">
    <location>
        <begin position="640"/>
        <end position="659"/>
    </location>
</feature>
<dbReference type="OrthoDB" id="439792at2759"/>
<feature type="region of interest" description="Disordered" evidence="1">
    <location>
        <begin position="664"/>
        <end position="694"/>
    </location>
</feature>
<comment type="caution">
    <text evidence="2">The sequence shown here is derived from an EMBL/GenBank/DDBJ whole genome shotgun (WGS) entry which is preliminary data.</text>
</comment>
<reference evidence="2" key="1">
    <citation type="submission" date="2021-02" db="EMBL/GenBank/DDBJ databases">
        <title>First Annotated Genome of the Yellow-green Alga Tribonema minus.</title>
        <authorList>
            <person name="Mahan K.M."/>
        </authorList>
    </citation>
    <scope>NUCLEOTIDE SEQUENCE</scope>
    <source>
        <strain evidence="2">UTEX B ZZ1240</strain>
    </source>
</reference>
<keyword evidence="3" id="KW-1185">Reference proteome</keyword>
<evidence type="ECO:0000256" key="1">
    <source>
        <dbReference type="SAM" id="MobiDB-lite"/>
    </source>
</evidence>
<organism evidence="2 3">
    <name type="scientific">Tribonema minus</name>
    <dbReference type="NCBI Taxonomy" id="303371"/>
    <lineage>
        <taxon>Eukaryota</taxon>
        <taxon>Sar</taxon>
        <taxon>Stramenopiles</taxon>
        <taxon>Ochrophyta</taxon>
        <taxon>PX clade</taxon>
        <taxon>Xanthophyceae</taxon>
        <taxon>Tribonematales</taxon>
        <taxon>Tribonemataceae</taxon>
        <taxon>Tribonema</taxon>
    </lineage>
</organism>
<dbReference type="InterPro" id="IPR036188">
    <property type="entry name" value="FAD/NAD-bd_sf"/>
</dbReference>